<evidence type="ECO:0000256" key="11">
    <source>
        <dbReference type="RuleBase" id="RU000488"/>
    </source>
</evidence>
<dbReference type="Gene3D" id="1.50.40.10">
    <property type="entry name" value="Mitochondrial carrier domain"/>
    <property type="match status" value="1"/>
</dbReference>
<feature type="repeat" description="Solcar" evidence="10">
    <location>
        <begin position="8"/>
        <end position="90"/>
    </location>
</feature>
<dbReference type="PANTHER" id="PTHR45618">
    <property type="entry name" value="MITOCHONDRIAL DICARBOXYLATE CARRIER-RELATED"/>
    <property type="match status" value="1"/>
</dbReference>
<dbReference type="InterPro" id="IPR002067">
    <property type="entry name" value="MCP"/>
</dbReference>
<accession>E4XCV3</accession>
<evidence type="ECO:0000313" key="12">
    <source>
        <dbReference type="EMBL" id="CBY09428.1"/>
    </source>
</evidence>
<dbReference type="InParanoid" id="E4XCV3"/>
<reference evidence="12" key="1">
    <citation type="journal article" date="2010" name="Science">
        <title>Plasticity of animal genome architecture unmasked by rapid evolution of a pelagic tunicate.</title>
        <authorList>
            <person name="Denoeud F."/>
            <person name="Henriet S."/>
            <person name="Mungpakdee S."/>
            <person name="Aury J.M."/>
            <person name="Da Silva C."/>
            <person name="Brinkmann H."/>
            <person name="Mikhaleva J."/>
            <person name="Olsen L.C."/>
            <person name="Jubin C."/>
            <person name="Canestro C."/>
            <person name="Bouquet J.M."/>
            <person name="Danks G."/>
            <person name="Poulain J."/>
            <person name="Campsteijn C."/>
            <person name="Adamski M."/>
            <person name="Cross I."/>
            <person name="Yadetie F."/>
            <person name="Muffato M."/>
            <person name="Louis A."/>
            <person name="Butcher S."/>
            <person name="Tsagkogeorga G."/>
            <person name="Konrad A."/>
            <person name="Singh S."/>
            <person name="Jensen M.F."/>
            <person name="Cong E.H."/>
            <person name="Eikeseth-Otteraa H."/>
            <person name="Noel B."/>
            <person name="Anthouard V."/>
            <person name="Porcel B.M."/>
            <person name="Kachouri-Lafond R."/>
            <person name="Nishino A."/>
            <person name="Ugolini M."/>
            <person name="Chourrout P."/>
            <person name="Nishida H."/>
            <person name="Aasland R."/>
            <person name="Huzurbazar S."/>
            <person name="Westhof E."/>
            <person name="Delsuc F."/>
            <person name="Lehrach H."/>
            <person name="Reinhardt R."/>
            <person name="Weissenbach J."/>
            <person name="Roy S.W."/>
            <person name="Artiguenave F."/>
            <person name="Postlethwait J.H."/>
            <person name="Manak J.R."/>
            <person name="Thompson E.M."/>
            <person name="Jaillon O."/>
            <person name="Du Pasquier L."/>
            <person name="Boudinot P."/>
            <person name="Liberles D.A."/>
            <person name="Volff J.N."/>
            <person name="Philippe H."/>
            <person name="Lenhard B."/>
            <person name="Roest Crollius H."/>
            <person name="Wincker P."/>
            <person name="Chourrout D."/>
        </authorList>
    </citation>
    <scope>NUCLEOTIDE SEQUENCE [LARGE SCALE GENOMIC DNA]</scope>
</reference>
<dbReference type="GO" id="GO:0005743">
    <property type="term" value="C:mitochondrial inner membrane"/>
    <property type="evidence" value="ECO:0007669"/>
    <property type="project" value="UniProtKB-SubCell"/>
</dbReference>
<dbReference type="FunFam" id="1.50.40.10:FF:000009">
    <property type="entry name" value="Mitochondrial 2-oxoglutarate/malate carrier protein"/>
    <property type="match status" value="1"/>
</dbReference>
<dbReference type="SUPFAM" id="SSF103506">
    <property type="entry name" value="Mitochondrial carrier"/>
    <property type="match status" value="1"/>
</dbReference>
<keyword evidence="5" id="KW-0677">Repeat</keyword>
<keyword evidence="3 11" id="KW-0813">Transport</keyword>
<evidence type="ECO:0000256" key="1">
    <source>
        <dbReference type="ARBA" id="ARBA00004448"/>
    </source>
</evidence>
<evidence type="ECO:0000256" key="2">
    <source>
        <dbReference type="ARBA" id="ARBA00006375"/>
    </source>
</evidence>
<evidence type="ECO:0000256" key="3">
    <source>
        <dbReference type="ARBA" id="ARBA00022448"/>
    </source>
</evidence>
<sequence length="289" mass="31266">MTEQKKTIGLGWQLAFAATSGCSATVVVQPMDLIKNRMQTSPGLGVGSCVKNIITEGGPTALWTGLGAGLLRQCSYTTVRLGVYRKMEESYTANNFFEKLLMGGSAGFVGSLFGNPAEVALIRMCADGNLPVAERRGYTSAFNALSRIVKEEGLATLWRGSTPTIARAIVVNAAQLGTYSQAKESIRKGVGLNDGILLHFCAAMVSGMVTTIASMPVDIVKTRLQCQKYVNGVPEYKGVIDVFSRIIKAEGVLSLWSGFWPYYFRLGPHTVITFILVEQLKDLYLNASK</sequence>
<evidence type="ECO:0000256" key="7">
    <source>
        <dbReference type="ARBA" id="ARBA00022989"/>
    </source>
</evidence>
<dbReference type="PRINTS" id="PR00784">
    <property type="entry name" value="MTUNCOUPLING"/>
</dbReference>
<name>E4XCV3_OIKDI</name>
<dbReference type="FunCoup" id="E4XCV3">
    <property type="interactions" value="298"/>
</dbReference>
<keyword evidence="9 10" id="KW-0472">Membrane</keyword>
<dbReference type="PROSITE" id="PS50920">
    <property type="entry name" value="SOLCAR"/>
    <property type="match status" value="3"/>
</dbReference>
<dbReference type="PROSITE" id="PS51257">
    <property type="entry name" value="PROKAR_LIPOPROTEIN"/>
    <property type="match status" value="1"/>
</dbReference>
<dbReference type="OrthoDB" id="448427at2759"/>
<evidence type="ECO:0000256" key="6">
    <source>
        <dbReference type="ARBA" id="ARBA00022792"/>
    </source>
</evidence>
<keyword evidence="8" id="KW-0496">Mitochondrion</keyword>
<feature type="repeat" description="Solcar" evidence="10">
    <location>
        <begin position="194"/>
        <end position="283"/>
    </location>
</feature>
<feature type="repeat" description="Solcar" evidence="10">
    <location>
        <begin position="94"/>
        <end position="185"/>
    </location>
</feature>
<dbReference type="InterPro" id="IPR018108">
    <property type="entry name" value="MCP_transmembrane"/>
</dbReference>
<protein>
    <recommendedName>
        <fullName evidence="14">Mitochondrial 2-oxoglutarate/malate carrier protein</fullName>
    </recommendedName>
</protein>
<evidence type="ECO:0000256" key="5">
    <source>
        <dbReference type="ARBA" id="ARBA00022737"/>
    </source>
</evidence>
<keyword evidence="7" id="KW-1133">Transmembrane helix</keyword>
<gene>
    <name evidence="12" type="ORF">GSOID_T00007984001</name>
</gene>
<proteinExistence type="inferred from homology"/>
<dbReference type="EMBL" id="FN653037">
    <property type="protein sequence ID" value="CBY09428.1"/>
    <property type="molecule type" value="Genomic_DNA"/>
</dbReference>
<evidence type="ECO:0008006" key="14">
    <source>
        <dbReference type="Google" id="ProtNLM"/>
    </source>
</evidence>
<evidence type="ECO:0000256" key="8">
    <source>
        <dbReference type="ARBA" id="ARBA00023128"/>
    </source>
</evidence>
<evidence type="ECO:0000256" key="4">
    <source>
        <dbReference type="ARBA" id="ARBA00022692"/>
    </source>
</evidence>
<dbReference type="Proteomes" id="UP000001307">
    <property type="component" value="Unassembled WGS sequence"/>
</dbReference>
<organism evidence="12">
    <name type="scientific">Oikopleura dioica</name>
    <name type="common">Tunicate</name>
    <dbReference type="NCBI Taxonomy" id="34765"/>
    <lineage>
        <taxon>Eukaryota</taxon>
        <taxon>Metazoa</taxon>
        <taxon>Chordata</taxon>
        <taxon>Tunicata</taxon>
        <taxon>Appendicularia</taxon>
        <taxon>Copelata</taxon>
        <taxon>Oikopleuridae</taxon>
        <taxon>Oikopleura</taxon>
    </lineage>
</organism>
<dbReference type="InterPro" id="IPR023395">
    <property type="entry name" value="MCP_dom_sf"/>
</dbReference>
<comment type="subcellular location">
    <subcellularLocation>
        <location evidence="1">Mitochondrion inner membrane</location>
        <topology evidence="1">Multi-pass membrane protein</topology>
    </subcellularLocation>
</comment>
<dbReference type="InterPro" id="IPR050391">
    <property type="entry name" value="Mito_Metabolite_Transporter"/>
</dbReference>
<dbReference type="GO" id="GO:0055085">
    <property type="term" value="P:transmembrane transport"/>
    <property type="evidence" value="ECO:0007669"/>
    <property type="project" value="InterPro"/>
</dbReference>
<keyword evidence="6" id="KW-0999">Mitochondrion inner membrane</keyword>
<dbReference type="Pfam" id="PF00153">
    <property type="entry name" value="Mito_carr"/>
    <property type="match status" value="3"/>
</dbReference>
<evidence type="ECO:0000313" key="13">
    <source>
        <dbReference type="Proteomes" id="UP000001307"/>
    </source>
</evidence>
<comment type="similarity">
    <text evidence="2 11">Belongs to the mitochondrial carrier (TC 2.A.29) family.</text>
</comment>
<dbReference type="AlphaFoldDB" id="E4XCV3"/>
<keyword evidence="13" id="KW-1185">Reference proteome</keyword>
<keyword evidence="4 10" id="KW-0812">Transmembrane</keyword>
<evidence type="ECO:0000256" key="10">
    <source>
        <dbReference type="PROSITE-ProRule" id="PRU00282"/>
    </source>
</evidence>
<evidence type="ECO:0000256" key="9">
    <source>
        <dbReference type="ARBA" id="ARBA00023136"/>
    </source>
</evidence>